<evidence type="ECO:0000256" key="3">
    <source>
        <dbReference type="ARBA" id="ARBA00013194"/>
    </source>
</evidence>
<dbReference type="GO" id="GO:0003755">
    <property type="term" value="F:peptidyl-prolyl cis-trans isomerase activity"/>
    <property type="evidence" value="ECO:0007669"/>
    <property type="project" value="UniProtKB-EC"/>
</dbReference>
<keyword evidence="5 8" id="KW-0697">Rotamase</keyword>
<dbReference type="Pfam" id="PF13616">
    <property type="entry name" value="Rotamase_3"/>
    <property type="match status" value="1"/>
</dbReference>
<dbReference type="InterPro" id="IPR046357">
    <property type="entry name" value="PPIase_dom_sf"/>
</dbReference>
<sequence>MKFNFSTLCLASTLLVSIHAGVIAQESVKSAKNDLSTLENATEKPVSLSHVIAVIDGKNITAGQLDELALEINPNLVRVPDEQRRVTVLKAYLDMQALAKAALQKGVDKTEAYDKRMAIMRDNILQQLYFKEMVVDKIADADVKALYNKEIAALPKEDEIKARHILVKTKEEAEKIIKRLNKGENFEEIAKKDSTDGSSAVGGDLGYFSRGQMVKSFEEAAFNLKVGEYTKKPIESPFGWHVIKIEDRRLKQPPVFDDVKDVLRTQLIREHYQTLITDLRSKVNVEYPDSNIAKRMQSLNKDEAPFLGEASNLEGGE</sequence>
<dbReference type="InterPro" id="IPR027304">
    <property type="entry name" value="Trigger_fact/SurA_dom_sf"/>
</dbReference>
<dbReference type="InterPro" id="IPR000297">
    <property type="entry name" value="PPIase_PpiC"/>
</dbReference>
<dbReference type="PROSITE" id="PS50198">
    <property type="entry name" value="PPIC_PPIASE_2"/>
    <property type="match status" value="1"/>
</dbReference>
<evidence type="ECO:0000313" key="12">
    <source>
        <dbReference type="Proteomes" id="UP001523003"/>
    </source>
</evidence>
<dbReference type="Proteomes" id="UP001523003">
    <property type="component" value="Unassembled WGS sequence"/>
</dbReference>
<dbReference type="EMBL" id="JAMCOF010000005">
    <property type="protein sequence ID" value="MCL6229760.1"/>
    <property type="molecule type" value="Genomic_DNA"/>
</dbReference>
<name>A0ABT0P8G0_9HYPH</name>
<protein>
    <recommendedName>
        <fullName evidence="4">Parvulin-like PPIase</fullName>
        <ecNumber evidence="3">5.2.1.8</ecNumber>
    </recommendedName>
    <alternativeName>
        <fullName evidence="6">Peptidyl-prolyl cis-trans isomerase plp</fullName>
    </alternativeName>
    <alternativeName>
        <fullName evidence="7">Rotamase plp</fullName>
    </alternativeName>
</protein>
<reference evidence="11 12" key="1">
    <citation type="submission" date="2022-05" db="EMBL/GenBank/DDBJ databases">
        <title>Description of the Bartonella bilalgolemii sp. nov. Isolated from Apodemus uralensis (Pallas 1811).</title>
        <authorList>
            <person name="Zgheib R."/>
            <person name="Celebi B."/>
        </authorList>
    </citation>
    <scope>NUCLEOTIDE SEQUENCE [LARGE SCALE GENOMIC DNA]</scope>
    <source>
        <strain evidence="11 12">G70</strain>
    </source>
</reference>
<organism evidence="11 12">
    <name type="scientific">Bartonella bilalgolemii</name>
    <dbReference type="NCBI Taxonomy" id="2942911"/>
    <lineage>
        <taxon>Bacteria</taxon>
        <taxon>Pseudomonadati</taxon>
        <taxon>Pseudomonadota</taxon>
        <taxon>Alphaproteobacteria</taxon>
        <taxon>Hyphomicrobiales</taxon>
        <taxon>Bartonellaceae</taxon>
        <taxon>Bartonella</taxon>
    </lineage>
</organism>
<evidence type="ECO:0000256" key="2">
    <source>
        <dbReference type="ARBA" id="ARBA00007656"/>
    </source>
</evidence>
<evidence type="ECO:0000256" key="5">
    <source>
        <dbReference type="ARBA" id="ARBA00023110"/>
    </source>
</evidence>
<dbReference type="RefSeq" id="WP_249676561.1">
    <property type="nucleotide sequence ID" value="NZ_JAMCOF010000005.1"/>
</dbReference>
<feature type="signal peptide" evidence="9">
    <location>
        <begin position="1"/>
        <end position="24"/>
    </location>
</feature>
<comment type="caution">
    <text evidence="11">The sequence shown here is derived from an EMBL/GenBank/DDBJ whole genome shotgun (WGS) entry which is preliminary data.</text>
</comment>
<dbReference type="PANTHER" id="PTHR47245">
    <property type="entry name" value="PEPTIDYLPROLYL ISOMERASE"/>
    <property type="match status" value="1"/>
</dbReference>
<feature type="chain" id="PRO_5047096497" description="Parvulin-like PPIase" evidence="9">
    <location>
        <begin position="25"/>
        <end position="317"/>
    </location>
</feature>
<evidence type="ECO:0000256" key="4">
    <source>
        <dbReference type="ARBA" id="ARBA00018370"/>
    </source>
</evidence>
<accession>A0ABT0P8G0</accession>
<gene>
    <name evidence="11" type="ORF">M4Z11_03955</name>
</gene>
<proteinExistence type="inferred from homology"/>
<evidence type="ECO:0000256" key="9">
    <source>
        <dbReference type="SAM" id="SignalP"/>
    </source>
</evidence>
<dbReference type="InterPro" id="IPR050245">
    <property type="entry name" value="PrsA_foldase"/>
</dbReference>
<evidence type="ECO:0000256" key="6">
    <source>
        <dbReference type="ARBA" id="ARBA00030642"/>
    </source>
</evidence>
<evidence type="ECO:0000256" key="1">
    <source>
        <dbReference type="ARBA" id="ARBA00000971"/>
    </source>
</evidence>
<dbReference type="PANTHER" id="PTHR47245:SF2">
    <property type="entry name" value="PEPTIDYL-PROLYL CIS-TRANS ISOMERASE HP_0175-RELATED"/>
    <property type="match status" value="1"/>
</dbReference>
<dbReference type="EC" id="5.2.1.8" evidence="3"/>
<evidence type="ECO:0000256" key="7">
    <source>
        <dbReference type="ARBA" id="ARBA00031484"/>
    </source>
</evidence>
<evidence type="ECO:0000256" key="8">
    <source>
        <dbReference type="PROSITE-ProRule" id="PRU00278"/>
    </source>
</evidence>
<comment type="catalytic activity">
    <reaction evidence="1">
        <text>[protein]-peptidylproline (omega=180) = [protein]-peptidylproline (omega=0)</text>
        <dbReference type="Rhea" id="RHEA:16237"/>
        <dbReference type="Rhea" id="RHEA-COMP:10747"/>
        <dbReference type="Rhea" id="RHEA-COMP:10748"/>
        <dbReference type="ChEBI" id="CHEBI:83833"/>
        <dbReference type="ChEBI" id="CHEBI:83834"/>
        <dbReference type="EC" id="5.2.1.8"/>
    </reaction>
</comment>
<evidence type="ECO:0000313" key="11">
    <source>
        <dbReference type="EMBL" id="MCL6229760.1"/>
    </source>
</evidence>
<keyword evidence="12" id="KW-1185">Reference proteome</keyword>
<evidence type="ECO:0000259" key="10">
    <source>
        <dbReference type="PROSITE" id="PS50198"/>
    </source>
</evidence>
<keyword evidence="9" id="KW-0732">Signal</keyword>
<comment type="similarity">
    <text evidence="2">Belongs to the PpiC/parvulin rotamase family.</text>
</comment>
<dbReference type="SUPFAM" id="SSF54534">
    <property type="entry name" value="FKBP-like"/>
    <property type="match status" value="1"/>
</dbReference>
<dbReference type="SUPFAM" id="SSF109998">
    <property type="entry name" value="Triger factor/SurA peptide-binding domain-like"/>
    <property type="match status" value="1"/>
</dbReference>
<keyword evidence="8 11" id="KW-0413">Isomerase</keyword>
<feature type="domain" description="PpiC" evidence="10">
    <location>
        <begin position="157"/>
        <end position="247"/>
    </location>
</feature>
<dbReference type="Gene3D" id="3.10.50.40">
    <property type="match status" value="1"/>
</dbReference>